<dbReference type="Pfam" id="PF26294">
    <property type="entry name" value="SpaO_N"/>
    <property type="match status" value="1"/>
</dbReference>
<feature type="region of interest" description="Disordered" evidence="1">
    <location>
        <begin position="221"/>
        <end position="266"/>
    </location>
</feature>
<dbReference type="OrthoDB" id="9760188at2"/>
<dbReference type="Gene3D" id="2.30.330.10">
    <property type="entry name" value="SpoA-like"/>
    <property type="match status" value="1"/>
</dbReference>
<protein>
    <submittedName>
        <fullName evidence="5">Uncharacterized protein</fullName>
    </submittedName>
</protein>
<dbReference type="Pfam" id="PF26304">
    <property type="entry name" value="FliMN_C_rel"/>
    <property type="match status" value="1"/>
</dbReference>
<name>A0A249DZM3_9ENTR</name>
<dbReference type="GO" id="GO:0050918">
    <property type="term" value="P:positive chemotaxis"/>
    <property type="evidence" value="ECO:0007669"/>
    <property type="project" value="TreeGrafter"/>
</dbReference>
<dbReference type="AlphaFoldDB" id="A0A249DZM3"/>
<dbReference type="InterPro" id="IPR001543">
    <property type="entry name" value="FliN-like_C"/>
</dbReference>
<proteinExistence type="predicted"/>
<evidence type="ECO:0000313" key="6">
    <source>
        <dbReference type="Proteomes" id="UP000216438"/>
    </source>
</evidence>
<evidence type="ECO:0000259" key="2">
    <source>
        <dbReference type="Pfam" id="PF01052"/>
    </source>
</evidence>
<feature type="domain" description="Flagellar motor switch protein FliN-like C-terminal" evidence="2">
    <location>
        <begin position="270"/>
        <end position="337"/>
    </location>
</feature>
<dbReference type="EMBL" id="CP016303">
    <property type="protein sequence ID" value="ASX26881.1"/>
    <property type="molecule type" value="Genomic_DNA"/>
</dbReference>
<dbReference type="InterPro" id="IPR058805">
    <property type="entry name" value="SpaO_FliMN_C_rel"/>
</dbReference>
<evidence type="ECO:0000256" key="1">
    <source>
        <dbReference type="SAM" id="MobiDB-lite"/>
    </source>
</evidence>
<dbReference type="PANTHER" id="PTHR30034">
    <property type="entry name" value="FLAGELLAR MOTOR SWITCH PROTEIN FLIM"/>
    <property type="match status" value="1"/>
</dbReference>
<gene>
    <name evidence="5" type="ORF">BA171_07735</name>
</gene>
<dbReference type="RefSeq" id="WP_016857739.1">
    <property type="nucleotide sequence ID" value="NZ_CP016303.1"/>
</dbReference>
<dbReference type="GO" id="GO:0071978">
    <property type="term" value="P:bacterial-type flagellum-dependent swarming motility"/>
    <property type="evidence" value="ECO:0007669"/>
    <property type="project" value="TreeGrafter"/>
</dbReference>
<reference evidence="6" key="1">
    <citation type="submission" date="2016-06" db="EMBL/GenBank/DDBJ databases">
        <authorList>
            <person name="Chen W."/>
            <person name="Hasegawa D.K."/>
        </authorList>
    </citation>
    <scope>NUCLEOTIDE SEQUENCE [LARGE SCALE GENOMIC DNA]</scope>
    <source>
        <strain evidence="6">MEAM1</strain>
    </source>
</reference>
<dbReference type="InterPro" id="IPR058804">
    <property type="entry name" value="SpaO_N"/>
</dbReference>
<evidence type="ECO:0000259" key="4">
    <source>
        <dbReference type="Pfam" id="PF26304"/>
    </source>
</evidence>
<dbReference type="PANTHER" id="PTHR30034:SF6">
    <property type="entry name" value="YOP PROTEINS TRANSLOCATION PROTEIN Q"/>
    <property type="match status" value="1"/>
</dbReference>
<sequence>MNCLKLPLLSEIKERRLETFWRAEGVPVSISSPDAFSELLFFTADESWQGVMNLGEWFSHVAPEMSGLSNQMYNNLQLKQLFSATERPVDLPPKSLSYKKLRLQALPDHSVFEKPLLCLETSQGALWITKLPEMEIPRPSLPKKLNLSILPIPLTFEIGVSQLSLGLLKKISVGDILLISQLTHRVSTAGIGIGRYKKNEGQIMIEKKDEEYQEYDKNLEEDEYEDEYEDEDEEHQKDQENDDGDDAGNENKVHEHHPKDQKKSSSLCAQVPVTLTFILQKNKVTVEKLEKMYEGEVIPLEPSIEERIEIRANNVRIARGKLLGMENGALGIELTQLYQSKT</sequence>
<dbReference type="Proteomes" id="UP000216438">
    <property type="component" value="Chromosome"/>
</dbReference>
<accession>A0A249DZM3</accession>
<reference evidence="5 6" key="2">
    <citation type="submission" date="2017-09" db="EMBL/GenBank/DDBJ databases">
        <title>The genome of whitefly Bemisia tabaci, a global crop pest, provides novel insights into virus transmission, host adaptation and insecticide resistance.</title>
        <authorList>
            <person name="Kaur N."/>
            <person name="Kliot A."/>
            <person name="Pinheiro P.V."/>
            <person name="Luan J."/>
            <person name="Zheng Y."/>
            <person name="Liu W."/>
            <person name="Sun H."/>
            <person name="Yang X."/>
            <person name="Xu Y."/>
            <person name="Luo Y."/>
            <person name="Kruse A."/>
            <person name="Fisher T.W."/>
            <person name="Nelson D.R."/>
            <person name="Elimelech M."/>
            <person name="MacCoss M."/>
            <person name="Johnson R."/>
            <person name="Cohen E."/>
            <person name="Hunter W.B."/>
            <person name="Brown J.K."/>
            <person name="Jander G."/>
            <person name="Cilia M."/>
            <person name="Douglas A.E."/>
            <person name="Ghanim M."/>
            <person name="Simmons A.M."/>
            <person name="Wintermantel W.M."/>
            <person name="Ling K.-S."/>
            <person name="Fei Z."/>
        </authorList>
    </citation>
    <scope>NUCLEOTIDE SEQUENCE [LARGE SCALE GENOMIC DNA]</scope>
    <source>
        <strain evidence="5 6">MEAM1</strain>
    </source>
</reference>
<organism evidence="5 6">
    <name type="scientific">Candidatus Hamiltonella defensa</name>
    <name type="common">Bemisia tabaci</name>
    <dbReference type="NCBI Taxonomy" id="672795"/>
    <lineage>
        <taxon>Bacteria</taxon>
        <taxon>Pseudomonadati</taxon>
        <taxon>Pseudomonadota</taxon>
        <taxon>Gammaproteobacteria</taxon>
        <taxon>Enterobacterales</taxon>
        <taxon>Enterobacteriaceae</taxon>
        <taxon>aphid secondary symbionts</taxon>
        <taxon>Candidatus Williamhamiltonella</taxon>
    </lineage>
</organism>
<evidence type="ECO:0000313" key="5">
    <source>
        <dbReference type="EMBL" id="ASX26881.1"/>
    </source>
</evidence>
<evidence type="ECO:0000259" key="3">
    <source>
        <dbReference type="Pfam" id="PF26294"/>
    </source>
</evidence>
<feature type="domain" description="SpaO FliM/N C-terminal related" evidence="4">
    <location>
        <begin position="148"/>
        <end position="209"/>
    </location>
</feature>
<feature type="compositionally biased region" description="Basic and acidic residues" evidence="1">
    <location>
        <begin position="249"/>
        <end position="263"/>
    </location>
</feature>
<feature type="domain" description="SpaO N-terminal" evidence="3">
    <location>
        <begin position="11"/>
        <end position="133"/>
    </location>
</feature>
<dbReference type="SUPFAM" id="SSF101801">
    <property type="entry name" value="Surface presentation of antigens (SPOA)"/>
    <property type="match status" value="1"/>
</dbReference>
<dbReference type="Pfam" id="PF01052">
    <property type="entry name" value="FliMN_C"/>
    <property type="match status" value="1"/>
</dbReference>
<dbReference type="InterPro" id="IPR036429">
    <property type="entry name" value="SpoA-like_sf"/>
</dbReference>
<feature type="compositionally biased region" description="Acidic residues" evidence="1">
    <location>
        <begin position="221"/>
        <end position="233"/>
    </location>
</feature>